<name>A0A518GL95_9PLAN</name>
<evidence type="ECO:0000313" key="1">
    <source>
        <dbReference type="EMBL" id="QDV29349.1"/>
    </source>
</evidence>
<dbReference type="KEGG" id="peh:Spb1_12350"/>
<sequence length="62" mass="7247">MNRESSQREFMRLYLMSDLFSWKSWNLCDAGRTSTETHDRKRAQSTGRVEGETTDLIEAVAF</sequence>
<proteinExistence type="predicted"/>
<accession>A0A518GL95</accession>
<reference evidence="1 2" key="1">
    <citation type="submission" date="2019-02" db="EMBL/GenBank/DDBJ databases">
        <title>Deep-cultivation of Planctomycetes and their phenomic and genomic characterization uncovers novel biology.</title>
        <authorList>
            <person name="Wiegand S."/>
            <person name="Jogler M."/>
            <person name="Boedeker C."/>
            <person name="Pinto D."/>
            <person name="Vollmers J."/>
            <person name="Rivas-Marin E."/>
            <person name="Kohn T."/>
            <person name="Peeters S.H."/>
            <person name="Heuer A."/>
            <person name="Rast P."/>
            <person name="Oberbeckmann S."/>
            <person name="Bunk B."/>
            <person name="Jeske O."/>
            <person name="Meyerdierks A."/>
            <person name="Storesund J.E."/>
            <person name="Kallscheuer N."/>
            <person name="Luecker S."/>
            <person name="Lage O.M."/>
            <person name="Pohl T."/>
            <person name="Merkel B.J."/>
            <person name="Hornburger P."/>
            <person name="Mueller R.-W."/>
            <person name="Bruemmer F."/>
            <person name="Labrenz M."/>
            <person name="Spormann A.M."/>
            <person name="Op den Camp H."/>
            <person name="Overmann J."/>
            <person name="Amann R."/>
            <person name="Jetten M.S.M."/>
            <person name="Mascher T."/>
            <person name="Medema M.H."/>
            <person name="Devos D.P."/>
            <person name="Kaster A.-K."/>
            <person name="Ovreas L."/>
            <person name="Rohde M."/>
            <person name="Galperin M.Y."/>
            <person name="Jogler C."/>
        </authorList>
    </citation>
    <scope>NUCLEOTIDE SEQUENCE [LARGE SCALE GENOMIC DNA]</scope>
    <source>
        <strain evidence="1 2">Spb1</strain>
    </source>
</reference>
<dbReference type="Proteomes" id="UP000315349">
    <property type="component" value="Chromosome"/>
</dbReference>
<dbReference type="AlphaFoldDB" id="A0A518GL95"/>
<protein>
    <submittedName>
        <fullName evidence="1">Uncharacterized protein</fullName>
    </submittedName>
</protein>
<dbReference type="EMBL" id="CP036299">
    <property type="protein sequence ID" value="QDV29349.1"/>
    <property type="molecule type" value="Genomic_DNA"/>
</dbReference>
<gene>
    <name evidence="1" type="ORF">Spb1_12350</name>
</gene>
<organism evidence="1 2">
    <name type="scientific">Planctopirus ephydatiae</name>
    <dbReference type="NCBI Taxonomy" id="2528019"/>
    <lineage>
        <taxon>Bacteria</taxon>
        <taxon>Pseudomonadati</taxon>
        <taxon>Planctomycetota</taxon>
        <taxon>Planctomycetia</taxon>
        <taxon>Planctomycetales</taxon>
        <taxon>Planctomycetaceae</taxon>
        <taxon>Planctopirus</taxon>
    </lineage>
</organism>
<keyword evidence="2" id="KW-1185">Reference proteome</keyword>
<evidence type="ECO:0000313" key="2">
    <source>
        <dbReference type="Proteomes" id="UP000315349"/>
    </source>
</evidence>